<gene>
    <name evidence="1" type="ORF">EJ04DRAFT_579156</name>
</gene>
<keyword evidence="2" id="KW-1185">Reference proteome</keyword>
<accession>A0A9P4QUU9</accession>
<organism evidence="1 2">
    <name type="scientific">Polyplosphaeria fusca</name>
    <dbReference type="NCBI Taxonomy" id="682080"/>
    <lineage>
        <taxon>Eukaryota</taxon>
        <taxon>Fungi</taxon>
        <taxon>Dikarya</taxon>
        <taxon>Ascomycota</taxon>
        <taxon>Pezizomycotina</taxon>
        <taxon>Dothideomycetes</taxon>
        <taxon>Pleosporomycetidae</taxon>
        <taxon>Pleosporales</taxon>
        <taxon>Tetraplosphaeriaceae</taxon>
        <taxon>Polyplosphaeria</taxon>
    </lineage>
</organism>
<evidence type="ECO:0000313" key="2">
    <source>
        <dbReference type="Proteomes" id="UP000799444"/>
    </source>
</evidence>
<dbReference type="AlphaFoldDB" id="A0A9P4QUU9"/>
<dbReference type="Proteomes" id="UP000799444">
    <property type="component" value="Unassembled WGS sequence"/>
</dbReference>
<protein>
    <submittedName>
        <fullName evidence="1">Uncharacterized protein</fullName>
    </submittedName>
</protein>
<reference evidence="1" key="1">
    <citation type="journal article" date="2020" name="Stud. Mycol.">
        <title>101 Dothideomycetes genomes: a test case for predicting lifestyles and emergence of pathogens.</title>
        <authorList>
            <person name="Haridas S."/>
            <person name="Albert R."/>
            <person name="Binder M."/>
            <person name="Bloem J."/>
            <person name="Labutti K."/>
            <person name="Salamov A."/>
            <person name="Andreopoulos B."/>
            <person name="Baker S."/>
            <person name="Barry K."/>
            <person name="Bills G."/>
            <person name="Bluhm B."/>
            <person name="Cannon C."/>
            <person name="Castanera R."/>
            <person name="Culley D."/>
            <person name="Daum C."/>
            <person name="Ezra D."/>
            <person name="Gonzalez J."/>
            <person name="Henrissat B."/>
            <person name="Kuo A."/>
            <person name="Liang C."/>
            <person name="Lipzen A."/>
            <person name="Lutzoni F."/>
            <person name="Magnuson J."/>
            <person name="Mondo S."/>
            <person name="Nolan M."/>
            <person name="Ohm R."/>
            <person name="Pangilinan J."/>
            <person name="Park H.-J."/>
            <person name="Ramirez L."/>
            <person name="Alfaro M."/>
            <person name="Sun H."/>
            <person name="Tritt A."/>
            <person name="Yoshinaga Y."/>
            <person name="Zwiers L.-H."/>
            <person name="Turgeon B."/>
            <person name="Goodwin S."/>
            <person name="Spatafora J."/>
            <person name="Crous P."/>
            <person name="Grigoriev I."/>
        </authorList>
    </citation>
    <scope>NUCLEOTIDE SEQUENCE</scope>
    <source>
        <strain evidence="1">CBS 125425</strain>
    </source>
</reference>
<evidence type="ECO:0000313" key="1">
    <source>
        <dbReference type="EMBL" id="KAF2731351.1"/>
    </source>
</evidence>
<proteinExistence type="predicted"/>
<name>A0A9P4QUU9_9PLEO</name>
<comment type="caution">
    <text evidence="1">The sequence shown here is derived from an EMBL/GenBank/DDBJ whole genome shotgun (WGS) entry which is preliminary data.</text>
</comment>
<dbReference type="EMBL" id="ML996197">
    <property type="protein sequence ID" value="KAF2731351.1"/>
    <property type="molecule type" value="Genomic_DNA"/>
</dbReference>
<sequence length="175" mass="19863">MQPFFLLGRLADADFLQEKLRLEAKPEFGKASITGYRKLEVAKNFFVLVAAPQARPYFSSTLIEGKAFYPGEHDAAVLASFATEIDNIVCQEVTITISKGWFKTETVKGKAFIYAGTEKSFKRRKLEEEAEMRGELLRREQEEIQVFLDSRSSVVESWLGQLKNEDVEQGGWKGL</sequence>